<comment type="caution">
    <text evidence="1">The sequence shown here is derived from an EMBL/GenBank/DDBJ whole genome shotgun (WGS) entry which is preliminary data.</text>
</comment>
<dbReference type="AlphaFoldDB" id="A0A074LTJ0"/>
<dbReference type="eggNOG" id="ENOG502ZVAH">
    <property type="taxonomic scope" value="Bacteria"/>
</dbReference>
<accession>A0A074LTJ0</accession>
<sequence length="133" mass="14952">MPLRISTNSNNLSFTNQFLSQNGVAIGGNVRQSANQIAITRQGSNNTIRISGVGSGNRRRRRVDIVTITFRRTIKRGRRITSVTVIGNARQCDRFLQVGERVEPAVRCLRDAGFVLLRSRNNTLVFIRVRGNR</sequence>
<evidence type="ECO:0000313" key="2">
    <source>
        <dbReference type="Proteomes" id="UP000027931"/>
    </source>
</evidence>
<dbReference type="Proteomes" id="UP000027931">
    <property type="component" value="Unassembled WGS sequence"/>
</dbReference>
<dbReference type="EMBL" id="JMIR01000008">
    <property type="protein sequence ID" value="KEO83890.1"/>
    <property type="molecule type" value="Genomic_DNA"/>
</dbReference>
<organism evidence="1 2">
    <name type="scientific">Tumebacillus flagellatus</name>
    <dbReference type="NCBI Taxonomy" id="1157490"/>
    <lineage>
        <taxon>Bacteria</taxon>
        <taxon>Bacillati</taxon>
        <taxon>Bacillota</taxon>
        <taxon>Bacilli</taxon>
        <taxon>Bacillales</taxon>
        <taxon>Alicyclobacillaceae</taxon>
        <taxon>Tumebacillus</taxon>
    </lineage>
</organism>
<dbReference type="RefSeq" id="WP_038086342.1">
    <property type="nucleotide sequence ID" value="NZ_JMIR01000008.1"/>
</dbReference>
<evidence type="ECO:0000313" key="1">
    <source>
        <dbReference type="EMBL" id="KEO83890.1"/>
    </source>
</evidence>
<reference evidence="1 2" key="1">
    <citation type="journal article" date="2013" name="Int. J. Syst. Evol. Microbiol.">
        <title>Tumebacillus flagellatus sp. nov., an alpha-amylase/pullulanase-producing bacterium isolated from cassava wastewater.</title>
        <authorList>
            <person name="Wang Q."/>
            <person name="Xie N."/>
            <person name="Qin Y."/>
            <person name="Shen N."/>
            <person name="Zhu J."/>
            <person name="Mi H."/>
            <person name="Huang R."/>
        </authorList>
    </citation>
    <scope>NUCLEOTIDE SEQUENCE [LARGE SCALE GENOMIC DNA]</scope>
    <source>
        <strain evidence="1 2">GST4</strain>
    </source>
</reference>
<protein>
    <submittedName>
        <fullName evidence="1">Uncharacterized protein</fullName>
    </submittedName>
</protein>
<dbReference type="STRING" id="1157490.EL26_08220"/>
<proteinExistence type="predicted"/>
<keyword evidence="2" id="KW-1185">Reference proteome</keyword>
<gene>
    <name evidence="1" type="ORF">EL26_08220</name>
</gene>
<name>A0A074LTJ0_9BACL</name>